<reference evidence="1" key="1">
    <citation type="submission" date="2024-06" db="EMBL/GenBank/DDBJ databases">
        <title>Mesorhizobium karijinii sp. nov., a symbiont of the iconic Swainsona formosa from arid Australia.</title>
        <authorList>
            <person name="Hill Y.J."/>
            <person name="Watkin E.L.J."/>
            <person name="O'Hara G.W."/>
            <person name="Terpolilli J."/>
            <person name="Tye M.L."/>
            <person name="Kohlmeier M.G."/>
        </authorList>
    </citation>
    <scope>NUCLEOTIDE SEQUENCE</scope>
    <source>
        <strain evidence="1">WSM2240</strain>
    </source>
</reference>
<accession>A0AAU8CWU2</accession>
<protein>
    <recommendedName>
        <fullName evidence="2">DNA packaging protein</fullName>
    </recommendedName>
</protein>
<dbReference type="RefSeq" id="WP_353641380.1">
    <property type="nucleotide sequence ID" value="NZ_CP159253.1"/>
</dbReference>
<dbReference type="EMBL" id="CP159253">
    <property type="protein sequence ID" value="XCG51109.1"/>
    <property type="molecule type" value="Genomic_DNA"/>
</dbReference>
<proteinExistence type="predicted"/>
<sequence>MESTILADIEELVGTVRKQPADSLVTAEELAEWLGLSRRRIDELTIAGVLTRAARARYALRASILAYCADQRSKTSGRGRADPAYTAAKTRAAQAQAEKLETANAVARSELIPAVEVEREWSAILRHVRAAMLALPSRIQQRLGHLTAHDMTSIDREIRDALAEIARD</sequence>
<organism evidence="1">
    <name type="scientific">Mesorhizobium sp. WSM2240</name>
    <dbReference type="NCBI Taxonomy" id="3228851"/>
    <lineage>
        <taxon>Bacteria</taxon>
        <taxon>Pseudomonadati</taxon>
        <taxon>Pseudomonadota</taxon>
        <taxon>Alphaproteobacteria</taxon>
        <taxon>Hyphomicrobiales</taxon>
        <taxon>Phyllobacteriaceae</taxon>
        <taxon>Mesorhizobium</taxon>
    </lineage>
</organism>
<evidence type="ECO:0008006" key="2">
    <source>
        <dbReference type="Google" id="ProtNLM"/>
    </source>
</evidence>
<evidence type="ECO:0000313" key="1">
    <source>
        <dbReference type="EMBL" id="XCG51109.1"/>
    </source>
</evidence>
<gene>
    <name evidence="1" type="ORF">ABVK50_11810</name>
</gene>
<dbReference type="AlphaFoldDB" id="A0AAU8CWU2"/>
<name>A0AAU8CWU2_9HYPH</name>